<proteinExistence type="evidence at transcript level"/>
<reference evidence="5" key="3">
    <citation type="submission" date="2008-06" db="EMBL/GenBank/DDBJ databases">
        <title>Cloning and functional identification of delta 5-fatty acid desaturase gene from Phaeodactylum tricornutum.</title>
        <authorList>
            <person name="Yang Z."/>
            <person name="Wei D."/>
            <person name="Xing L."/>
            <person name="Li M."/>
        </authorList>
    </citation>
    <scope>NUCLEOTIDE SEQUENCE</scope>
    <source>
        <strain evidence="5">Nk1103</strain>
    </source>
</reference>
<sequence length="469" mass="53781">MAPDADKLRQRQTTAVAKHNAATISTQERLCSLSSLNGEEVCIDGIIYDLQSFDHPGGETIKMFGGNDVTVQYKMIHPYHTEKHLEKMKRVGKVTDFVCEYKFDTEFEREIKREVFKIVRRGKDFGTLGWFFRAFCYIAIFFYLQYHWVTTGTSWLLAVAYGVSQAMIGMNVQHDANHGATSKRPWVNDMLGLGADFIGGSKWLWQEQHWTHHAYTNHAEMDPDSFGAEPMLLFNDYPLDHPARTWLHRFQAVFYMPVLAGYWLSAVFNPQILDLQQRGALSVGIRLDNAFIHSRRKYAVFWRAVYIAVNVIAPFYTNSGLEWSWRVFGNIMLMGVAESLALAVLFSLSHNFESADRDPTAPLKKTGEPVDWFKTQVETSCTYGGFLSGCFTGGLNFQVEHHLFPRMSSAWYPYIAPKVREICAKHGVHYAYYPWIHQNFLSTVRYMHAAGTGANWRQMARENPLTGRA</sequence>
<accession>A4ZY63</accession>
<dbReference type="InterPro" id="IPR012171">
    <property type="entry name" value="Fatty_acid_desaturase"/>
</dbReference>
<feature type="transmembrane region" description="Helical" evidence="1">
    <location>
        <begin position="300"/>
        <end position="317"/>
    </location>
</feature>
<feature type="transmembrane region" description="Helical" evidence="1">
    <location>
        <begin position="130"/>
        <end position="148"/>
    </location>
</feature>
<dbReference type="PANTHER" id="PTHR19353">
    <property type="entry name" value="FATTY ACID DESATURASE 2"/>
    <property type="match status" value="1"/>
</dbReference>
<reference evidence="3" key="1">
    <citation type="submission" date="2007-03" db="EMBL/GenBank/DDBJ databases">
        <title>Cloning and sequence analysis of delta 5 desaturase gene from Phaeodactylum tricornutum.</title>
        <authorList>
            <person name="Li Y."/>
            <person name="Li M."/>
            <person name="Yu L."/>
            <person name="Liu J."/>
        </authorList>
    </citation>
    <scope>NUCLEOTIDE SEQUENCE</scope>
</reference>
<dbReference type="GO" id="GO:0006629">
    <property type="term" value="P:lipid metabolic process"/>
    <property type="evidence" value="ECO:0007669"/>
    <property type="project" value="InterPro"/>
</dbReference>
<dbReference type="PANTHER" id="PTHR19353:SF75">
    <property type="entry name" value="FATTY ACID DESATURASE, PUTATIVE-RELATED"/>
    <property type="match status" value="1"/>
</dbReference>
<organism evidence="3">
    <name type="scientific">Phaeodactylum tricornutum</name>
    <name type="common">Diatom</name>
    <dbReference type="NCBI Taxonomy" id="2850"/>
    <lineage>
        <taxon>Eukaryota</taxon>
        <taxon>Sar</taxon>
        <taxon>Stramenopiles</taxon>
        <taxon>Ochrophyta</taxon>
        <taxon>Bacillariophyta</taxon>
        <taxon>Bacillariophyceae</taxon>
        <taxon>Bacillariophycidae</taxon>
        <taxon>Naviculales</taxon>
        <taxon>Phaeodactylaceae</taxon>
        <taxon>Phaeodactylum</taxon>
    </lineage>
</organism>
<evidence type="ECO:0000313" key="4">
    <source>
        <dbReference type="EMBL" id="ABQ45365.1"/>
    </source>
</evidence>
<dbReference type="Gene3D" id="3.10.120.10">
    <property type="entry name" value="Cytochrome b5-like heme/steroid binding domain"/>
    <property type="match status" value="1"/>
</dbReference>
<dbReference type="SMART" id="SM01117">
    <property type="entry name" value="Cyt-b5"/>
    <property type="match status" value="1"/>
</dbReference>
<evidence type="ECO:0000313" key="3">
    <source>
        <dbReference type="EMBL" id="ABP65280.1"/>
    </source>
</evidence>
<accession>A5JP16</accession>
<dbReference type="HOGENOM" id="CLU_030320_1_0_1"/>
<feature type="domain" description="Cytochrome b5 heme-binding" evidence="2">
    <location>
        <begin position="36"/>
        <end position="95"/>
    </location>
</feature>
<dbReference type="GO" id="GO:0016717">
    <property type="term" value="F:oxidoreductase activity, acting on paired donors, with oxidation of a pair of donors resulting in the reduction of molecular oxygen to two molecules of water"/>
    <property type="evidence" value="ECO:0007669"/>
    <property type="project" value="TreeGrafter"/>
</dbReference>
<dbReference type="InterPro" id="IPR036400">
    <property type="entry name" value="Cyt_B5-like_heme/steroid_sf"/>
</dbReference>
<dbReference type="CDD" id="cd03506">
    <property type="entry name" value="Delta6-FADS-like"/>
    <property type="match status" value="1"/>
</dbReference>
<dbReference type="SUPFAM" id="SSF55856">
    <property type="entry name" value="Cytochrome b5-like heme/steroid binding domain"/>
    <property type="match status" value="1"/>
</dbReference>
<evidence type="ECO:0000313" key="5">
    <source>
        <dbReference type="EMBL" id="ACE95865.1"/>
    </source>
</evidence>
<keyword evidence="1" id="KW-1133">Transmembrane helix</keyword>
<keyword evidence="1" id="KW-0472">Membrane</keyword>
<dbReference type="PIRSF" id="PIRSF015921">
    <property type="entry name" value="FA_sphinglp_des"/>
    <property type="match status" value="1"/>
</dbReference>
<dbReference type="AlphaFoldDB" id="A4ZY63"/>
<protein>
    <submittedName>
        <fullName evidence="3 5">Delta 5 fatty acid desaturase</fullName>
    </submittedName>
    <submittedName>
        <fullName evidence="4">Delta-5-desaturase</fullName>
    </submittedName>
</protein>
<dbReference type="InterPro" id="IPR001199">
    <property type="entry name" value="Cyt_B5-like_heme/steroid-bd"/>
</dbReference>
<dbReference type="EMBL" id="EF494770">
    <property type="protein sequence ID" value="ABP65280.1"/>
    <property type="molecule type" value="mRNA"/>
</dbReference>
<evidence type="ECO:0000256" key="1">
    <source>
        <dbReference type="SAM" id="Phobius"/>
    </source>
</evidence>
<dbReference type="EMBL" id="EU784839">
    <property type="protein sequence ID" value="ACE95865.1"/>
    <property type="molecule type" value="Genomic_DNA"/>
</dbReference>
<reference evidence="4" key="2">
    <citation type="submission" date="2007-04" db="EMBL/GenBank/DDBJ databases">
        <title>Biological Characteristics of the Nitzschia closterium f. minutissima.</title>
        <authorList>
            <person name="Shi J."/>
            <person name="Pan K."/>
            <person name="Wang J."/>
            <person name="Ye H."/>
            <person name="Zhu B."/>
            <person name="Qing R."/>
        </authorList>
    </citation>
    <scope>NUCLEOTIDE SEQUENCE</scope>
    <source>
        <strain evidence="4">MACC-B228</strain>
    </source>
</reference>
<dbReference type="EMBL" id="EF553462">
    <property type="protein sequence ID" value="ABQ45365.1"/>
    <property type="molecule type" value="mRNA"/>
</dbReference>
<dbReference type="GO" id="GO:0016020">
    <property type="term" value="C:membrane"/>
    <property type="evidence" value="ECO:0007669"/>
    <property type="project" value="TreeGrafter"/>
</dbReference>
<keyword evidence="1" id="KW-0812">Transmembrane</keyword>
<dbReference type="Pfam" id="PF00487">
    <property type="entry name" value="FA_desaturase"/>
    <property type="match status" value="1"/>
</dbReference>
<dbReference type="Pfam" id="PF00173">
    <property type="entry name" value="Cyt-b5"/>
    <property type="match status" value="1"/>
</dbReference>
<evidence type="ECO:0000259" key="2">
    <source>
        <dbReference type="SMART" id="SM01117"/>
    </source>
</evidence>
<dbReference type="InterPro" id="IPR005804">
    <property type="entry name" value="FA_desaturase_dom"/>
</dbReference>
<feature type="transmembrane region" description="Helical" evidence="1">
    <location>
        <begin position="323"/>
        <end position="348"/>
    </location>
</feature>
<gene>
    <name evidence="3" type="primary">D5</name>
</gene>
<name>A4ZY63_PHATR</name>